<comment type="catalytic activity">
    <reaction evidence="12">
        <text>chorismate + L-glutamine = anthranilate + pyruvate + L-glutamate + H(+)</text>
        <dbReference type="Rhea" id="RHEA:21732"/>
        <dbReference type="ChEBI" id="CHEBI:15361"/>
        <dbReference type="ChEBI" id="CHEBI:15378"/>
        <dbReference type="ChEBI" id="CHEBI:16567"/>
        <dbReference type="ChEBI" id="CHEBI:29748"/>
        <dbReference type="ChEBI" id="CHEBI:29985"/>
        <dbReference type="ChEBI" id="CHEBI:58359"/>
        <dbReference type="EC" id="4.1.3.27"/>
    </reaction>
</comment>
<evidence type="ECO:0000256" key="6">
    <source>
        <dbReference type="ARBA" id="ARBA00020653"/>
    </source>
</evidence>
<keyword evidence="9" id="KW-0413">Isomerase</keyword>
<accession>A0A0M0LJD6</accession>
<dbReference type="EC" id="5.4.4.2" evidence="5"/>
<dbReference type="InterPro" id="IPR005801">
    <property type="entry name" value="ADC_synthase"/>
</dbReference>
<dbReference type="InterPro" id="IPR006805">
    <property type="entry name" value="Anth_synth_I_N"/>
</dbReference>
<name>A0A0M0LJD6_9BACL</name>
<dbReference type="GO" id="GO:0000162">
    <property type="term" value="P:L-tryptophan biosynthetic process"/>
    <property type="evidence" value="ECO:0007669"/>
    <property type="project" value="TreeGrafter"/>
</dbReference>
<dbReference type="AlphaFoldDB" id="A0A0M0LJD6"/>
<comment type="cofactor">
    <cofactor evidence="2">
        <name>Mg(2+)</name>
        <dbReference type="ChEBI" id="CHEBI:18420"/>
    </cofactor>
</comment>
<keyword evidence="10" id="KW-0456">Lyase</keyword>
<keyword evidence="8" id="KW-0460">Magnesium</keyword>
<comment type="catalytic activity">
    <reaction evidence="1">
        <text>chorismate = isochorismate</text>
        <dbReference type="Rhea" id="RHEA:18985"/>
        <dbReference type="ChEBI" id="CHEBI:29748"/>
        <dbReference type="ChEBI" id="CHEBI:29780"/>
        <dbReference type="EC" id="5.4.4.2"/>
    </reaction>
</comment>
<comment type="caution">
    <text evidence="15">The sequence shown here is derived from an EMBL/GenBank/DDBJ whole genome shotgun (WGS) entry which is preliminary data.</text>
</comment>
<dbReference type="EMBL" id="LILB01000001">
    <property type="protein sequence ID" value="KOO51190.1"/>
    <property type="molecule type" value="Genomic_DNA"/>
</dbReference>
<evidence type="ECO:0000256" key="2">
    <source>
        <dbReference type="ARBA" id="ARBA00001946"/>
    </source>
</evidence>
<comment type="subunit">
    <text evidence="4">Heterotetramer consisting of two non-identical subunits: a beta subunit (TrpG) and a large alpha subunit (TrpE).</text>
</comment>
<evidence type="ECO:0000259" key="13">
    <source>
        <dbReference type="Pfam" id="PF00425"/>
    </source>
</evidence>
<dbReference type="GO" id="GO:0008909">
    <property type="term" value="F:isochorismate synthase activity"/>
    <property type="evidence" value="ECO:0007669"/>
    <property type="project" value="UniProtKB-EC"/>
</dbReference>
<dbReference type="Pfam" id="PF04715">
    <property type="entry name" value="Anth_synt_I_N"/>
    <property type="match status" value="1"/>
</dbReference>
<comment type="function">
    <text evidence="11">Part of a heterotetrameric complex that catalyzes the two-step biosynthesis of anthranilate, an intermediate in the biosynthesis of L-tryptophan. In the first step, the glutamine-binding beta subunit (TrpG) of anthranilate synthase (AS) provides the glutamine amidotransferase activity which generates ammonia as a substrate that, along with chorismate, is used in the second step, catalyzed by the large alpha subunit of AS (TrpE) to produce anthranilate. In the absence of TrpG, TrpE can synthesize anthranilate directly from chorismate and high concentrations of ammonia.</text>
</comment>
<dbReference type="GO" id="GO:0004049">
    <property type="term" value="F:anthranilate synthase activity"/>
    <property type="evidence" value="ECO:0007669"/>
    <property type="project" value="UniProtKB-EC"/>
</dbReference>
<dbReference type="PANTHER" id="PTHR11236">
    <property type="entry name" value="AMINOBENZOATE/ANTHRANILATE SYNTHASE"/>
    <property type="match status" value="1"/>
</dbReference>
<evidence type="ECO:0000256" key="4">
    <source>
        <dbReference type="ARBA" id="ARBA00011575"/>
    </source>
</evidence>
<evidence type="ECO:0000313" key="16">
    <source>
        <dbReference type="Proteomes" id="UP000036867"/>
    </source>
</evidence>
<reference evidence="16" key="1">
    <citation type="submission" date="2015-08" db="EMBL/GenBank/DDBJ databases">
        <title>Fjat-10028 dsm 16317.</title>
        <authorList>
            <person name="Liu B."/>
            <person name="Wang J."/>
            <person name="Zhu Y."/>
            <person name="Liu G."/>
            <person name="Chen Q."/>
            <person name="Chen Z."/>
            <person name="Lan J."/>
            <person name="Che J."/>
            <person name="Ge C."/>
            <person name="Shi H."/>
            <person name="Pan Z."/>
            <person name="Liu X."/>
        </authorList>
    </citation>
    <scope>NUCLEOTIDE SEQUENCE [LARGE SCALE GENOMIC DNA]</scope>
    <source>
        <strain evidence="16">DSM 16317</strain>
    </source>
</reference>
<dbReference type="SUPFAM" id="SSF56322">
    <property type="entry name" value="ADC synthase"/>
    <property type="match status" value="1"/>
</dbReference>
<dbReference type="InterPro" id="IPR019999">
    <property type="entry name" value="Anth_synth_I-like"/>
</dbReference>
<evidence type="ECO:0000256" key="8">
    <source>
        <dbReference type="ARBA" id="ARBA00022842"/>
    </source>
</evidence>
<dbReference type="OrthoDB" id="9803598at2"/>
<evidence type="ECO:0000256" key="1">
    <source>
        <dbReference type="ARBA" id="ARBA00000799"/>
    </source>
</evidence>
<feature type="domain" description="Chorismate-utilising enzyme C-terminal" evidence="13">
    <location>
        <begin position="196"/>
        <end position="449"/>
    </location>
</feature>
<dbReference type="Pfam" id="PF00425">
    <property type="entry name" value="Chorismate_bind"/>
    <property type="match status" value="1"/>
</dbReference>
<comment type="similarity">
    <text evidence="3">Belongs to the isochorismate synthase family.</text>
</comment>
<dbReference type="NCBIfam" id="TIGR00543">
    <property type="entry name" value="isochor_syn"/>
    <property type="match status" value="1"/>
</dbReference>
<dbReference type="Gene3D" id="3.60.120.10">
    <property type="entry name" value="Anthranilate synthase"/>
    <property type="match status" value="1"/>
</dbReference>
<feature type="domain" description="Anthranilate synthase component I N-terminal" evidence="14">
    <location>
        <begin position="20"/>
        <end position="153"/>
    </location>
</feature>
<evidence type="ECO:0000256" key="5">
    <source>
        <dbReference type="ARBA" id="ARBA00012824"/>
    </source>
</evidence>
<proteinExistence type="inferred from homology"/>
<dbReference type="GO" id="GO:0046872">
    <property type="term" value="F:metal ion binding"/>
    <property type="evidence" value="ECO:0007669"/>
    <property type="project" value="UniProtKB-KW"/>
</dbReference>
<dbReference type="STRING" id="263475.AMD00_01385"/>
<evidence type="ECO:0000256" key="9">
    <source>
        <dbReference type="ARBA" id="ARBA00023235"/>
    </source>
</evidence>
<dbReference type="InterPro" id="IPR004561">
    <property type="entry name" value="IsoChor_synthase"/>
</dbReference>
<organism evidence="15 16">
    <name type="scientific">Viridibacillus arvi</name>
    <dbReference type="NCBI Taxonomy" id="263475"/>
    <lineage>
        <taxon>Bacteria</taxon>
        <taxon>Bacillati</taxon>
        <taxon>Bacillota</taxon>
        <taxon>Bacilli</taxon>
        <taxon>Bacillales</taxon>
        <taxon>Caryophanaceae</taxon>
        <taxon>Viridibacillus</taxon>
    </lineage>
</organism>
<dbReference type="PANTHER" id="PTHR11236:SF48">
    <property type="entry name" value="ISOCHORISMATE SYNTHASE MENF"/>
    <property type="match status" value="1"/>
</dbReference>
<evidence type="ECO:0000256" key="10">
    <source>
        <dbReference type="ARBA" id="ARBA00023239"/>
    </source>
</evidence>
<dbReference type="InterPro" id="IPR015890">
    <property type="entry name" value="Chorismate_C"/>
</dbReference>
<protein>
    <recommendedName>
        <fullName evidence="6">Anthranilate synthase component 1</fullName>
        <ecNumber evidence="5">5.4.4.2</ecNumber>
    </recommendedName>
</protein>
<keyword evidence="7" id="KW-0479">Metal-binding</keyword>
<evidence type="ECO:0000259" key="14">
    <source>
        <dbReference type="Pfam" id="PF04715"/>
    </source>
</evidence>
<evidence type="ECO:0000256" key="12">
    <source>
        <dbReference type="ARBA" id="ARBA00047683"/>
    </source>
</evidence>
<evidence type="ECO:0000313" key="15">
    <source>
        <dbReference type="EMBL" id="KOO51190.1"/>
    </source>
</evidence>
<dbReference type="PATRIC" id="fig|263475.3.peg.591"/>
<keyword evidence="16" id="KW-1185">Reference proteome</keyword>
<evidence type="ECO:0000256" key="11">
    <source>
        <dbReference type="ARBA" id="ARBA00025634"/>
    </source>
</evidence>
<dbReference type="PRINTS" id="PR00095">
    <property type="entry name" value="ANTSNTHASEI"/>
</dbReference>
<sequence>MVMSREKLSYRTTVKKLAGDTLTPILIFNRLKGQRKFLLESSAKSEESGRYSFIGENPLKSYSGSGQKLIEKQFTTGKSYEYMGDLLTQLKRLMPRITEQSAFPFTGGAVGYIGYGAAKMDSILDDELDLPDVNFQIYETIIIFDHLEDAVTIMHTAVNPEQEKPNLEAIAVEISTGNELINKDYHLSEFQSNVTREKFESQVQQALQHIQNGEVEQVVLSRQLAANFTGNPFSIYRKLRKQNPSPYMYYMEFDHHILIGVSPESVVSVTNHIVKVNPIAGTVSRGQTIDEDEHQARKLLNDPKEIAEHNMLLDEARQELTHICAPATVRVKNYMEIVRFEHVMHLMSNIEGKLSPVLHAIDALSATFPTGTVTGKPKHLAMAIIDEIETTHRSTYGGAIGYIGFNGNIDFAITIRSMLVKNNKAFIQAGAGIVKDSIPSNEFDETEAKAKSLISFQGE</sequence>
<evidence type="ECO:0000256" key="3">
    <source>
        <dbReference type="ARBA" id="ARBA00005297"/>
    </source>
</evidence>
<gene>
    <name evidence="15" type="ORF">AMD00_01385</name>
</gene>
<dbReference type="Proteomes" id="UP000036867">
    <property type="component" value="Unassembled WGS sequence"/>
</dbReference>
<evidence type="ECO:0000256" key="7">
    <source>
        <dbReference type="ARBA" id="ARBA00022723"/>
    </source>
</evidence>